<name>A0ABT3YKJ0_9HYPH</name>
<dbReference type="Pfam" id="PF07386">
    <property type="entry name" value="DUF1499"/>
    <property type="match status" value="1"/>
</dbReference>
<comment type="caution">
    <text evidence="1">The sequence shown here is derived from an EMBL/GenBank/DDBJ whole genome shotgun (WGS) entry which is preliminary data.</text>
</comment>
<sequence length="148" mass="15779">MATSASKSINPLISIAQKATYPDIAPLETELPADAACQRALAVAQDMGWEIVAADAERHRLEATVRTLVFYLADDVVLVVTPQGDGSRVDMRSVSRIGEAIRASTPTAVRRMNSGSRTPRKNGGVDGRWGHGAPVTAELALRVMRSAP</sequence>
<accession>A0ABT3YKJ0</accession>
<keyword evidence="2" id="KW-1185">Reference proteome</keyword>
<evidence type="ECO:0000313" key="1">
    <source>
        <dbReference type="EMBL" id="MCY0096415.1"/>
    </source>
</evidence>
<evidence type="ECO:0000313" key="2">
    <source>
        <dbReference type="Proteomes" id="UP001081283"/>
    </source>
</evidence>
<dbReference type="InterPro" id="IPR010865">
    <property type="entry name" value="DUF1499"/>
</dbReference>
<protein>
    <submittedName>
        <fullName evidence="1">DUF1499 domain-containing protein</fullName>
    </submittedName>
</protein>
<dbReference type="Proteomes" id="UP001081283">
    <property type="component" value="Unassembled WGS sequence"/>
</dbReference>
<dbReference type="EMBL" id="JAOVZQ010000001">
    <property type="protein sequence ID" value="MCY0096415.1"/>
    <property type="molecule type" value="Genomic_DNA"/>
</dbReference>
<reference evidence="1" key="1">
    <citation type="submission" date="2022-10" db="EMBL/GenBank/DDBJ databases">
        <title>Hoeflea sp. J2-29, isolated from marine algae.</title>
        <authorList>
            <person name="Kristyanto S."/>
            <person name="Kim J.M."/>
            <person name="Jeon C.O."/>
        </authorList>
    </citation>
    <scope>NUCLEOTIDE SEQUENCE</scope>
    <source>
        <strain evidence="1">J2-29</strain>
    </source>
</reference>
<dbReference type="RefSeq" id="WP_267614243.1">
    <property type="nucleotide sequence ID" value="NZ_JAOVZQ010000001.1"/>
</dbReference>
<proteinExistence type="predicted"/>
<gene>
    <name evidence="1" type="ORF">OEG82_20720</name>
</gene>
<organism evidence="1 2">
    <name type="scientific">Hoeflea ulvae</name>
    <dbReference type="NCBI Taxonomy" id="2983764"/>
    <lineage>
        <taxon>Bacteria</taxon>
        <taxon>Pseudomonadati</taxon>
        <taxon>Pseudomonadota</taxon>
        <taxon>Alphaproteobacteria</taxon>
        <taxon>Hyphomicrobiales</taxon>
        <taxon>Rhizobiaceae</taxon>
        <taxon>Hoeflea</taxon>
    </lineage>
</organism>